<protein>
    <submittedName>
        <fullName evidence="2">Uncharacterized protein</fullName>
    </submittedName>
</protein>
<keyword evidence="3" id="KW-1185">Reference proteome</keyword>
<organism evidence="2 3">
    <name type="scientific">Kribbella koreensis</name>
    <dbReference type="NCBI Taxonomy" id="57909"/>
    <lineage>
        <taxon>Bacteria</taxon>
        <taxon>Bacillati</taxon>
        <taxon>Actinomycetota</taxon>
        <taxon>Actinomycetes</taxon>
        <taxon>Propionibacteriales</taxon>
        <taxon>Kribbellaceae</taxon>
        <taxon>Kribbella</taxon>
    </lineage>
</organism>
<keyword evidence="1" id="KW-0472">Membrane</keyword>
<evidence type="ECO:0000313" key="2">
    <source>
        <dbReference type="EMBL" id="GAA0944606.1"/>
    </source>
</evidence>
<keyword evidence="1" id="KW-1133">Transmembrane helix</keyword>
<sequence length="198" mass="22200">MPPPETPRTDLVDKAIAGGLSSIPLVGGVLGVFYENYMQAPYDRRLQQWQRTMTEVVNELAEKYDTLPNDDVLLDALINATRAAQATSQQEKLDALRNAVLNSVAPDAPDTDEQARFFRLVDQFSAAHLRMLARISYYQPSSLYVRPDVINTRRREWRDLLTADLSGARLISVSTDGNYTALRTSLGSRFLDFISESS</sequence>
<feature type="transmembrane region" description="Helical" evidence="1">
    <location>
        <begin position="15"/>
        <end position="34"/>
    </location>
</feature>
<name>A0ABN1QLZ5_9ACTN</name>
<gene>
    <name evidence="2" type="ORF">GCM10009554_38890</name>
</gene>
<keyword evidence="1" id="KW-0812">Transmembrane</keyword>
<proteinExistence type="predicted"/>
<dbReference type="EMBL" id="BAAAHK010000008">
    <property type="protein sequence ID" value="GAA0944606.1"/>
    <property type="molecule type" value="Genomic_DNA"/>
</dbReference>
<comment type="caution">
    <text evidence="2">The sequence shown here is derived from an EMBL/GenBank/DDBJ whole genome shotgun (WGS) entry which is preliminary data.</text>
</comment>
<dbReference type="Proteomes" id="UP001500542">
    <property type="component" value="Unassembled WGS sequence"/>
</dbReference>
<evidence type="ECO:0000313" key="3">
    <source>
        <dbReference type="Proteomes" id="UP001500542"/>
    </source>
</evidence>
<reference evidence="2 3" key="1">
    <citation type="journal article" date="2019" name="Int. J. Syst. Evol. Microbiol.">
        <title>The Global Catalogue of Microorganisms (GCM) 10K type strain sequencing project: providing services to taxonomists for standard genome sequencing and annotation.</title>
        <authorList>
            <consortium name="The Broad Institute Genomics Platform"/>
            <consortium name="The Broad Institute Genome Sequencing Center for Infectious Disease"/>
            <person name="Wu L."/>
            <person name="Ma J."/>
        </authorList>
    </citation>
    <scope>NUCLEOTIDE SEQUENCE [LARGE SCALE GENOMIC DNA]</scope>
    <source>
        <strain evidence="2 3">JCM 10977</strain>
    </source>
</reference>
<accession>A0ABN1QLZ5</accession>
<evidence type="ECO:0000256" key="1">
    <source>
        <dbReference type="SAM" id="Phobius"/>
    </source>
</evidence>